<reference evidence="1" key="1">
    <citation type="submission" date="2019-08" db="EMBL/GenBank/DDBJ databases">
        <authorList>
            <person name="Kucharzyk K."/>
            <person name="Murdoch R.W."/>
            <person name="Higgins S."/>
            <person name="Loffler F."/>
        </authorList>
    </citation>
    <scope>NUCLEOTIDE SEQUENCE</scope>
</reference>
<organism evidence="1">
    <name type="scientific">bioreactor metagenome</name>
    <dbReference type="NCBI Taxonomy" id="1076179"/>
    <lineage>
        <taxon>unclassified sequences</taxon>
        <taxon>metagenomes</taxon>
        <taxon>ecological metagenomes</taxon>
    </lineage>
</organism>
<protein>
    <submittedName>
        <fullName evidence="1">Uncharacterized protein</fullName>
    </submittedName>
</protein>
<gene>
    <name evidence="1" type="ORF">SDC9_177828</name>
</gene>
<proteinExistence type="predicted"/>
<sequence length="81" mass="8748">MDHQHIVAQLEETAADAAHDLQRKLITDCVEFGIICVGHKGNGMRLAQAQAASGLVQAEVVLTGDCLDAIACFLFDQWVII</sequence>
<name>A0A645GUC6_9ZZZZ</name>
<dbReference type="AlphaFoldDB" id="A0A645GUC6"/>
<dbReference type="EMBL" id="VSSQ01081442">
    <property type="protein sequence ID" value="MPN30357.1"/>
    <property type="molecule type" value="Genomic_DNA"/>
</dbReference>
<evidence type="ECO:0000313" key="1">
    <source>
        <dbReference type="EMBL" id="MPN30357.1"/>
    </source>
</evidence>
<comment type="caution">
    <text evidence="1">The sequence shown here is derived from an EMBL/GenBank/DDBJ whole genome shotgun (WGS) entry which is preliminary data.</text>
</comment>
<accession>A0A645GUC6</accession>